<gene>
    <name evidence="1" type="ordered locus">MmarC6_0093</name>
</gene>
<organism evidence="1">
    <name type="scientific">Methanococcus maripaludis (strain C6 / ATCC BAA-1332)</name>
    <dbReference type="NCBI Taxonomy" id="444158"/>
    <lineage>
        <taxon>Archaea</taxon>
        <taxon>Methanobacteriati</taxon>
        <taxon>Methanobacteriota</taxon>
        <taxon>Methanomada group</taxon>
        <taxon>Methanococci</taxon>
        <taxon>Methanococcales</taxon>
        <taxon>Methanococcaceae</taxon>
        <taxon>Methanococcus</taxon>
    </lineage>
</organism>
<dbReference type="KEGG" id="mmx:MmarC6_0093"/>
<dbReference type="EMBL" id="CP000867">
    <property type="protein sequence ID" value="ABX00917.1"/>
    <property type="molecule type" value="Genomic_DNA"/>
</dbReference>
<name>A9A7G9_METM6</name>
<sequence>MSNPVKLVLEFESVEAAVEFDKNSTFPSTPAEYYIEASEENKKKFYDLRTNKTE</sequence>
<dbReference type="STRING" id="444158.MmarC6_0093"/>
<dbReference type="AlphaFoldDB" id="A9A7G9"/>
<reference evidence="1" key="1">
    <citation type="submission" date="2007-10" db="EMBL/GenBank/DDBJ databases">
        <title>Complete sequence of Methanococcus maripaludis C6.</title>
        <authorList>
            <consortium name="US DOE Joint Genome Institute"/>
            <person name="Copeland A."/>
            <person name="Lucas S."/>
            <person name="Lapidus A."/>
            <person name="Barry K."/>
            <person name="Glavina del Rio T."/>
            <person name="Dalin E."/>
            <person name="Tice H."/>
            <person name="Pitluck S."/>
            <person name="Clum A."/>
            <person name="Schmutz J."/>
            <person name="Larimer F."/>
            <person name="Land M."/>
            <person name="Hauser L."/>
            <person name="Kyrpides N."/>
            <person name="Mikhailova N."/>
            <person name="Sieprawska-Lupa M."/>
            <person name="Whitman W.B."/>
            <person name="Richardson P."/>
        </authorList>
    </citation>
    <scope>NUCLEOTIDE SEQUENCE [LARGE SCALE GENOMIC DNA]</scope>
    <source>
        <strain evidence="1">C6</strain>
    </source>
</reference>
<proteinExistence type="predicted"/>
<protein>
    <submittedName>
        <fullName evidence="1">Uncharacterized protein</fullName>
    </submittedName>
</protein>
<dbReference type="HOGENOM" id="CLU_3039061_0_0_2"/>
<accession>A9A7G9</accession>
<evidence type="ECO:0000313" key="1">
    <source>
        <dbReference type="EMBL" id="ABX00917.1"/>
    </source>
</evidence>